<gene>
    <name evidence="2" type="ORF">g.25128</name>
</gene>
<protein>
    <submittedName>
        <fullName evidence="2">Uncharacterized protein</fullName>
    </submittedName>
</protein>
<feature type="compositionally biased region" description="Polar residues" evidence="1">
    <location>
        <begin position="78"/>
        <end position="88"/>
    </location>
</feature>
<reference evidence="2" key="1">
    <citation type="submission" date="2015-11" db="EMBL/GenBank/DDBJ databases">
        <title>De novo transcriptome assembly of four potential Pierce s Disease insect vectors from Arizona vineyards.</title>
        <authorList>
            <person name="Tassone E.E."/>
        </authorList>
    </citation>
    <scope>NUCLEOTIDE SEQUENCE</scope>
</reference>
<feature type="compositionally biased region" description="Basic and acidic residues" evidence="1">
    <location>
        <begin position="1"/>
        <end position="18"/>
    </location>
</feature>
<proteinExistence type="predicted"/>
<accession>A0A1B6ET35</accession>
<evidence type="ECO:0000256" key="1">
    <source>
        <dbReference type="SAM" id="MobiDB-lite"/>
    </source>
</evidence>
<sequence length="187" mass="19547">SASDLDTPRKSSTLDKNTKYNFSSHGSPDSSRLSQAKKGVVIGGRPTSQITEEGYSTGSQKTASDFSVDSDYADPQLTAETPSEENASVTKTKFVKGITPDMSLPSKFVSSKVDIKKDDTNIKGKLSLTGNSGTVLGGLHAGQTSQSKLVSPKVDVTKDDAKIKGKLAITGNIEPVIGGLHAGQTSQ</sequence>
<feature type="compositionally biased region" description="Polar residues" evidence="1">
    <location>
        <begin position="19"/>
        <end position="34"/>
    </location>
</feature>
<organism evidence="2">
    <name type="scientific">Cuerna arida</name>
    <dbReference type="NCBI Taxonomy" id="1464854"/>
    <lineage>
        <taxon>Eukaryota</taxon>
        <taxon>Metazoa</taxon>
        <taxon>Ecdysozoa</taxon>
        <taxon>Arthropoda</taxon>
        <taxon>Hexapoda</taxon>
        <taxon>Insecta</taxon>
        <taxon>Pterygota</taxon>
        <taxon>Neoptera</taxon>
        <taxon>Paraneoptera</taxon>
        <taxon>Hemiptera</taxon>
        <taxon>Auchenorrhyncha</taxon>
        <taxon>Membracoidea</taxon>
        <taxon>Cicadellidae</taxon>
        <taxon>Cicadellinae</taxon>
        <taxon>Proconiini</taxon>
        <taxon>Cuerna</taxon>
    </lineage>
</organism>
<feature type="compositionally biased region" description="Polar residues" evidence="1">
    <location>
        <begin position="46"/>
        <end position="67"/>
    </location>
</feature>
<dbReference type="EMBL" id="GECZ01028650">
    <property type="protein sequence ID" value="JAS41119.1"/>
    <property type="molecule type" value="Transcribed_RNA"/>
</dbReference>
<feature type="non-terminal residue" evidence="2">
    <location>
        <position position="1"/>
    </location>
</feature>
<feature type="region of interest" description="Disordered" evidence="1">
    <location>
        <begin position="1"/>
        <end position="88"/>
    </location>
</feature>
<evidence type="ECO:0000313" key="2">
    <source>
        <dbReference type="EMBL" id="JAS41119.1"/>
    </source>
</evidence>
<dbReference type="AlphaFoldDB" id="A0A1B6ET35"/>
<feature type="non-terminal residue" evidence="2">
    <location>
        <position position="187"/>
    </location>
</feature>
<name>A0A1B6ET35_9HEMI</name>